<protein>
    <submittedName>
        <fullName evidence="2">Outer membrane protein with beta-barrel domain</fullName>
    </submittedName>
</protein>
<name>A0A327SHM6_9SPHI</name>
<accession>A0A327SHM6</accession>
<organism evidence="2 3">
    <name type="scientific">Pedobacter cryoconitis</name>
    <dbReference type="NCBI Taxonomy" id="188932"/>
    <lineage>
        <taxon>Bacteria</taxon>
        <taxon>Pseudomonadati</taxon>
        <taxon>Bacteroidota</taxon>
        <taxon>Sphingobacteriia</taxon>
        <taxon>Sphingobacteriales</taxon>
        <taxon>Sphingobacteriaceae</taxon>
        <taxon>Pedobacter</taxon>
    </lineage>
</organism>
<evidence type="ECO:0000259" key="1">
    <source>
        <dbReference type="Pfam" id="PF13568"/>
    </source>
</evidence>
<dbReference type="AlphaFoldDB" id="A0A327SHM6"/>
<dbReference type="EMBL" id="QLLR01000017">
    <property type="protein sequence ID" value="RAJ28620.1"/>
    <property type="molecule type" value="Genomic_DNA"/>
</dbReference>
<sequence length="285" mass="32499">MTLSCILVYSYIALRIRLSGNSQMNFKYTAGLENKGLNLLNLILMKKKCLLLGLGIIAGTLTSHAQFSIGLEGGYNKNHIITNIGFRAFTKYEPLDGFNIGIPVKYDLNNWFAIQADPQYIQKSYKIVRSSYFEGINHTNKNSYIQLPVMAHFTFGGQKLKGFLNLGGYAGYWSSSRIKGTQINTFAKEYDLPDGTETPSILDGEPGYNYNEKFTFDSRRDRRIELGVLVGTGVSYQLKPRYEIFAEARYYRGLTDQQKNYMINQIPRYNDTYVIQVGCMYRLGK</sequence>
<dbReference type="Pfam" id="PF13568">
    <property type="entry name" value="OMP_b-brl_2"/>
    <property type="match status" value="1"/>
</dbReference>
<evidence type="ECO:0000313" key="2">
    <source>
        <dbReference type="EMBL" id="RAJ28620.1"/>
    </source>
</evidence>
<dbReference type="InterPro" id="IPR011250">
    <property type="entry name" value="OMP/PagP_B-barrel"/>
</dbReference>
<dbReference type="OrthoDB" id="1007524at2"/>
<gene>
    <name evidence="2" type="ORF">LY11_03276</name>
</gene>
<feature type="domain" description="Outer membrane protein beta-barrel" evidence="1">
    <location>
        <begin position="66"/>
        <end position="256"/>
    </location>
</feature>
<dbReference type="Proteomes" id="UP000249754">
    <property type="component" value="Unassembled WGS sequence"/>
</dbReference>
<reference evidence="2 3" key="1">
    <citation type="submission" date="2018-06" db="EMBL/GenBank/DDBJ databases">
        <title>Genomic Encyclopedia of Archaeal and Bacterial Type Strains, Phase II (KMG-II): from individual species to whole genera.</title>
        <authorList>
            <person name="Goeker M."/>
        </authorList>
    </citation>
    <scope>NUCLEOTIDE SEQUENCE [LARGE SCALE GENOMIC DNA]</scope>
    <source>
        <strain evidence="2 3">DSM 14825</strain>
    </source>
</reference>
<evidence type="ECO:0000313" key="3">
    <source>
        <dbReference type="Proteomes" id="UP000249754"/>
    </source>
</evidence>
<proteinExistence type="predicted"/>
<comment type="caution">
    <text evidence="2">The sequence shown here is derived from an EMBL/GenBank/DDBJ whole genome shotgun (WGS) entry which is preliminary data.</text>
</comment>
<dbReference type="Gene3D" id="2.40.160.20">
    <property type="match status" value="1"/>
</dbReference>
<dbReference type="SUPFAM" id="SSF56925">
    <property type="entry name" value="OMPA-like"/>
    <property type="match status" value="1"/>
</dbReference>
<dbReference type="InterPro" id="IPR025665">
    <property type="entry name" value="Beta-barrel_OMP_2"/>
</dbReference>
<dbReference type="STRING" id="188932.AY601_3388"/>